<evidence type="ECO:0000256" key="10">
    <source>
        <dbReference type="ARBA" id="ARBA00032305"/>
    </source>
</evidence>
<evidence type="ECO:0000256" key="9">
    <source>
        <dbReference type="ARBA" id="ARBA00030169"/>
    </source>
</evidence>
<evidence type="ECO:0000313" key="13">
    <source>
        <dbReference type="Proteomes" id="UP001305606"/>
    </source>
</evidence>
<dbReference type="EC" id="4.1.1.112" evidence="6"/>
<evidence type="ECO:0000256" key="5">
    <source>
        <dbReference type="ARBA" id="ARBA00012213"/>
    </source>
</evidence>
<dbReference type="SUPFAM" id="SSF89562">
    <property type="entry name" value="RraA-like"/>
    <property type="match status" value="1"/>
</dbReference>
<evidence type="ECO:0000256" key="6">
    <source>
        <dbReference type="ARBA" id="ARBA00012947"/>
    </source>
</evidence>
<accession>A0ABY9V6B4</accession>
<dbReference type="Proteomes" id="UP001305606">
    <property type="component" value="Chromosome"/>
</dbReference>
<organism evidence="12 13">
    <name type="scientific">Streptomyces luomodiensis</name>
    <dbReference type="NCBI Taxonomy" id="3026192"/>
    <lineage>
        <taxon>Bacteria</taxon>
        <taxon>Bacillati</taxon>
        <taxon>Actinomycetota</taxon>
        <taxon>Actinomycetes</taxon>
        <taxon>Kitasatosporales</taxon>
        <taxon>Streptomycetaceae</taxon>
        <taxon>Streptomyces</taxon>
    </lineage>
</organism>
<evidence type="ECO:0000256" key="1">
    <source>
        <dbReference type="ARBA" id="ARBA00001342"/>
    </source>
</evidence>
<evidence type="ECO:0000256" key="4">
    <source>
        <dbReference type="ARBA" id="ARBA00011233"/>
    </source>
</evidence>
<gene>
    <name evidence="12" type="ORF">PS467_36380</name>
</gene>
<dbReference type="CDD" id="cd16841">
    <property type="entry name" value="RraA_family"/>
    <property type="match status" value="1"/>
</dbReference>
<comment type="similarity">
    <text evidence="3">Belongs to the class II aldolase/RraA-like family.</text>
</comment>
<dbReference type="PANTHER" id="PTHR33254:SF16">
    <property type="entry name" value="BLR3842 PROTEIN"/>
    <property type="match status" value="1"/>
</dbReference>
<name>A0ABY9V6B4_9ACTN</name>
<keyword evidence="13" id="KW-1185">Reference proteome</keyword>
<dbReference type="EMBL" id="CP117522">
    <property type="protein sequence ID" value="WNF00417.1"/>
    <property type="molecule type" value="Genomic_DNA"/>
</dbReference>
<proteinExistence type="inferred from homology"/>
<dbReference type="EC" id="4.1.3.17" evidence="5"/>
<dbReference type="PANTHER" id="PTHR33254">
    <property type="entry name" value="4-HYDROXY-4-METHYL-2-OXOGLUTARATE ALDOLASE 3-RELATED"/>
    <property type="match status" value="1"/>
</dbReference>
<comment type="subunit">
    <text evidence="4">Homotrimer.</text>
</comment>
<evidence type="ECO:0000256" key="8">
    <source>
        <dbReference type="ARBA" id="ARBA00025046"/>
    </source>
</evidence>
<dbReference type="InterPro" id="IPR005493">
    <property type="entry name" value="RraA/RraA-like"/>
</dbReference>
<evidence type="ECO:0000256" key="2">
    <source>
        <dbReference type="ARBA" id="ARBA00001968"/>
    </source>
</evidence>
<dbReference type="Gene3D" id="3.50.30.40">
    <property type="entry name" value="Ribonuclease E inhibitor RraA/RraA-like"/>
    <property type="match status" value="1"/>
</dbReference>
<comment type="cofactor">
    <cofactor evidence="2">
        <name>a divalent metal cation</name>
        <dbReference type="ChEBI" id="CHEBI:60240"/>
    </cofactor>
</comment>
<comment type="catalytic activity">
    <reaction evidence="11">
        <text>oxaloacetate + H(+) = pyruvate + CO2</text>
        <dbReference type="Rhea" id="RHEA:15641"/>
        <dbReference type="ChEBI" id="CHEBI:15361"/>
        <dbReference type="ChEBI" id="CHEBI:15378"/>
        <dbReference type="ChEBI" id="CHEBI:16452"/>
        <dbReference type="ChEBI" id="CHEBI:16526"/>
        <dbReference type="EC" id="4.1.1.112"/>
    </reaction>
</comment>
<comment type="catalytic activity">
    <reaction evidence="1">
        <text>4-hydroxy-4-methyl-2-oxoglutarate = 2 pyruvate</text>
        <dbReference type="Rhea" id="RHEA:22748"/>
        <dbReference type="ChEBI" id="CHEBI:15361"/>
        <dbReference type="ChEBI" id="CHEBI:58276"/>
        <dbReference type="EC" id="4.1.3.17"/>
    </reaction>
</comment>
<evidence type="ECO:0000256" key="3">
    <source>
        <dbReference type="ARBA" id="ARBA00008621"/>
    </source>
</evidence>
<dbReference type="InterPro" id="IPR036704">
    <property type="entry name" value="RraA/RraA-like_sf"/>
</dbReference>
<evidence type="ECO:0000313" key="12">
    <source>
        <dbReference type="EMBL" id="WNF00417.1"/>
    </source>
</evidence>
<evidence type="ECO:0000256" key="11">
    <source>
        <dbReference type="ARBA" id="ARBA00047973"/>
    </source>
</evidence>
<evidence type="ECO:0000256" key="7">
    <source>
        <dbReference type="ARBA" id="ARBA00016549"/>
    </source>
</evidence>
<comment type="function">
    <text evidence="8">Catalyzes the aldol cleavage of 4-hydroxy-4-methyl-2-oxoglutarate (HMG) into 2 molecules of pyruvate. Also contains a secondary oxaloacetate (OAA) decarboxylase activity due to the common pyruvate enolate transition state formed following C-C bond cleavage in the retro-aldol and decarboxylation reactions.</text>
</comment>
<dbReference type="Pfam" id="PF03737">
    <property type="entry name" value="RraA-like"/>
    <property type="match status" value="1"/>
</dbReference>
<reference evidence="12 13" key="1">
    <citation type="submission" date="2023-02" db="EMBL/GenBank/DDBJ databases">
        <title>Streptomyces sp. SCA4-21 with antifungal activity against Fusarium oxysporum f. sp. cubense, Streptomyces sp. SCA2-17 with antifungal activity against Fusarium oxysporum f. sp. cubense.</title>
        <authorList>
            <person name="Qi D."/>
        </authorList>
    </citation>
    <scope>NUCLEOTIDE SEQUENCE [LARGE SCALE GENOMIC DNA]</scope>
    <source>
        <strain evidence="12 13">SCA4-21</strain>
    </source>
</reference>
<protein>
    <recommendedName>
        <fullName evidence="7">Putative 4-hydroxy-4-methyl-2-oxoglutarate aldolase</fullName>
        <ecNumber evidence="6">4.1.1.112</ecNumber>
        <ecNumber evidence="5">4.1.3.17</ecNumber>
    </recommendedName>
    <alternativeName>
        <fullName evidence="10">Oxaloacetate decarboxylase</fullName>
    </alternativeName>
    <alternativeName>
        <fullName evidence="9">RraA-like protein</fullName>
    </alternativeName>
</protein>
<sequence length="250" mass="25670">MTHGNADKAPAAARPSGVIVTDPPRAAAEEVAALGGYDVATVHEALGRTGSLGPGLRPIQQGVRIAGTAVTALCWPGDNLMIHAAVEQCAEGDILVVTTTSPSTDGMFGELFATALQHRGVRGLIIDAGVRDTAELREMGFPVWSAAVCAQGTVKATAGSVNVPVVVGGQCIRPGDVIIADDDGVMCVPRESAATAVEAAEARTVKEKASRAAFAEGQLGLDRYGLREKLAGLGVRYQTYTEYTRGGAGS</sequence>
<dbReference type="RefSeq" id="WP_311038805.1">
    <property type="nucleotide sequence ID" value="NZ_CP117522.1"/>
</dbReference>
<dbReference type="NCBIfam" id="NF006731">
    <property type="entry name" value="PRK09262.1"/>
    <property type="match status" value="1"/>
</dbReference>